<feature type="domain" description="DUF3974" evidence="3">
    <location>
        <begin position="1"/>
        <end position="126"/>
    </location>
</feature>
<keyword evidence="2" id="KW-1133">Transmembrane helix</keyword>
<evidence type="ECO:0000313" key="4">
    <source>
        <dbReference type="EMBL" id="KEK18196.1"/>
    </source>
</evidence>
<keyword evidence="2" id="KW-0812">Transmembrane</keyword>
<keyword evidence="1" id="KW-0175">Coiled coil</keyword>
<dbReference type="OrthoDB" id="2913850at2"/>
<keyword evidence="5" id="KW-1185">Reference proteome</keyword>
<sequence>MGFFEFVLLLIGIFLLLGITAIGLLVYFGRKFILSWTKPYKRGTESIQQLSHQSTPFLKEFTKHPVFYRWARTEGEKEQKVLTVLFCAANERTKERVFSALPKGRQKKLHGAAKTTKSITSEDIDVTASKVKDFLRKEVQQSTTQNDFSFYKLYFYDRYPDALKEIERYKRSVSPSLQKTIDDVTISVLQALPYYQENRLFEEQHKLETFLMKDLVAMLSLVAQIPSSQRAAKEEELATYLEKFQKEMEEVEQNIHNAVDHDLQVKMKAAKEKFKR</sequence>
<dbReference type="eggNOG" id="ENOG5030DRW">
    <property type="taxonomic scope" value="Bacteria"/>
</dbReference>
<reference evidence="4 5" key="1">
    <citation type="submission" date="2014-06" db="EMBL/GenBank/DDBJ databases">
        <title>Draft genome sequence of Bacillus manliponensis JCM 15802 (MCCC 1A00708).</title>
        <authorList>
            <person name="Lai Q."/>
            <person name="Liu Y."/>
            <person name="Shao Z."/>
        </authorList>
    </citation>
    <scope>NUCLEOTIDE SEQUENCE [LARGE SCALE GENOMIC DNA]</scope>
    <source>
        <strain evidence="4 5">JCM 15802</strain>
    </source>
</reference>
<evidence type="ECO:0000313" key="5">
    <source>
        <dbReference type="Proteomes" id="UP000027822"/>
    </source>
</evidence>
<dbReference type="Pfam" id="PF13120">
    <property type="entry name" value="DUF3974"/>
    <property type="match status" value="1"/>
</dbReference>
<name>A0A073JVF8_9BACI</name>
<dbReference type="STRING" id="574376.BAMA_06435"/>
<accession>A0A073JVF8</accession>
<proteinExistence type="predicted"/>
<organism evidence="4 5">
    <name type="scientific">Bacillus manliponensis</name>
    <dbReference type="NCBI Taxonomy" id="574376"/>
    <lineage>
        <taxon>Bacteria</taxon>
        <taxon>Bacillati</taxon>
        <taxon>Bacillota</taxon>
        <taxon>Bacilli</taxon>
        <taxon>Bacillales</taxon>
        <taxon>Bacillaceae</taxon>
        <taxon>Bacillus</taxon>
        <taxon>Bacillus cereus group</taxon>
    </lineage>
</organism>
<evidence type="ECO:0000256" key="2">
    <source>
        <dbReference type="SAM" id="Phobius"/>
    </source>
</evidence>
<evidence type="ECO:0000256" key="1">
    <source>
        <dbReference type="SAM" id="Coils"/>
    </source>
</evidence>
<comment type="caution">
    <text evidence="4">The sequence shown here is derived from an EMBL/GenBank/DDBJ whole genome shotgun (WGS) entry which is preliminary data.</text>
</comment>
<feature type="transmembrane region" description="Helical" evidence="2">
    <location>
        <begin position="6"/>
        <end position="28"/>
    </location>
</feature>
<gene>
    <name evidence="4" type="ORF">BAMA_06435</name>
</gene>
<dbReference type="Proteomes" id="UP000027822">
    <property type="component" value="Unassembled WGS sequence"/>
</dbReference>
<keyword evidence="2" id="KW-0472">Membrane</keyword>
<protein>
    <recommendedName>
        <fullName evidence="3">DUF3974 domain-containing protein</fullName>
    </recommendedName>
</protein>
<evidence type="ECO:0000259" key="3">
    <source>
        <dbReference type="Pfam" id="PF13120"/>
    </source>
</evidence>
<dbReference type="EMBL" id="JOTN01000016">
    <property type="protein sequence ID" value="KEK18196.1"/>
    <property type="molecule type" value="Genomic_DNA"/>
</dbReference>
<feature type="coiled-coil region" evidence="1">
    <location>
        <begin position="230"/>
        <end position="261"/>
    </location>
</feature>
<dbReference type="InterPro" id="IPR025005">
    <property type="entry name" value="DUF3974"/>
</dbReference>
<dbReference type="RefSeq" id="WP_034641452.1">
    <property type="nucleotide sequence ID" value="NZ_CBCSJC010000013.1"/>
</dbReference>
<dbReference type="AlphaFoldDB" id="A0A073JVF8"/>